<feature type="compositionally biased region" description="Basic and acidic residues" evidence="1">
    <location>
        <begin position="53"/>
        <end position="72"/>
    </location>
</feature>
<accession>A0A1R3GQ70</accession>
<evidence type="ECO:0000313" key="2">
    <source>
        <dbReference type="EMBL" id="OMO60199.1"/>
    </source>
</evidence>
<comment type="caution">
    <text evidence="2">The sequence shown here is derived from an EMBL/GenBank/DDBJ whole genome shotgun (WGS) entry which is preliminary data.</text>
</comment>
<sequence length="72" mass="8266">MGSKLHQNAPLDPLNTAPVSISCEYHRISLDLILPRPNSINSIGKSHRRLKPTPRELRKDPRDSNKKKDKER</sequence>
<evidence type="ECO:0000256" key="1">
    <source>
        <dbReference type="SAM" id="MobiDB-lite"/>
    </source>
</evidence>
<evidence type="ECO:0000313" key="3">
    <source>
        <dbReference type="Proteomes" id="UP000187203"/>
    </source>
</evidence>
<organism evidence="2 3">
    <name type="scientific">Corchorus olitorius</name>
    <dbReference type="NCBI Taxonomy" id="93759"/>
    <lineage>
        <taxon>Eukaryota</taxon>
        <taxon>Viridiplantae</taxon>
        <taxon>Streptophyta</taxon>
        <taxon>Embryophyta</taxon>
        <taxon>Tracheophyta</taxon>
        <taxon>Spermatophyta</taxon>
        <taxon>Magnoliopsida</taxon>
        <taxon>eudicotyledons</taxon>
        <taxon>Gunneridae</taxon>
        <taxon>Pentapetalae</taxon>
        <taxon>rosids</taxon>
        <taxon>malvids</taxon>
        <taxon>Malvales</taxon>
        <taxon>Malvaceae</taxon>
        <taxon>Grewioideae</taxon>
        <taxon>Apeibeae</taxon>
        <taxon>Corchorus</taxon>
    </lineage>
</organism>
<gene>
    <name evidence="2" type="ORF">COLO4_33903</name>
</gene>
<protein>
    <submittedName>
        <fullName evidence="2">Uncharacterized protein</fullName>
    </submittedName>
</protein>
<reference evidence="3" key="1">
    <citation type="submission" date="2013-09" db="EMBL/GenBank/DDBJ databases">
        <title>Corchorus olitorius genome sequencing.</title>
        <authorList>
            <person name="Alam M."/>
            <person name="Haque M.S."/>
            <person name="Islam M.S."/>
            <person name="Emdad E.M."/>
            <person name="Islam M.M."/>
            <person name="Ahmed B."/>
            <person name="Halim A."/>
            <person name="Hossen Q.M.M."/>
            <person name="Hossain M.Z."/>
            <person name="Ahmed R."/>
            <person name="Khan M.M."/>
            <person name="Islam R."/>
            <person name="Rashid M.M."/>
            <person name="Khan S.A."/>
            <person name="Rahman M.S."/>
            <person name="Alam M."/>
            <person name="Yahiya A.S."/>
            <person name="Khan M.S."/>
            <person name="Azam M.S."/>
            <person name="Haque T."/>
            <person name="Lashkar M.Z.H."/>
            <person name="Akhand A.I."/>
            <person name="Morshed G."/>
            <person name="Roy S."/>
            <person name="Uddin K.S."/>
            <person name="Rabeya T."/>
            <person name="Hossain A.S."/>
            <person name="Chowdhury A."/>
            <person name="Snigdha A.R."/>
            <person name="Mortoza M.S."/>
            <person name="Matin S.A."/>
            <person name="Hoque S.M.E."/>
            <person name="Islam M.K."/>
            <person name="Roy D.K."/>
            <person name="Haider R."/>
            <person name="Moosa M.M."/>
            <person name="Elias S.M."/>
            <person name="Hasan A.M."/>
            <person name="Jahan S."/>
            <person name="Shafiuddin M."/>
            <person name="Mahmood N."/>
            <person name="Shommy N.S."/>
        </authorList>
    </citation>
    <scope>NUCLEOTIDE SEQUENCE [LARGE SCALE GENOMIC DNA]</scope>
    <source>
        <strain evidence="3">cv. O-4</strain>
    </source>
</reference>
<dbReference type="PROSITE" id="PS51257">
    <property type="entry name" value="PROKAR_LIPOPROTEIN"/>
    <property type="match status" value="1"/>
</dbReference>
<dbReference type="AlphaFoldDB" id="A0A1R3GQ70"/>
<dbReference type="Proteomes" id="UP000187203">
    <property type="component" value="Unassembled WGS sequence"/>
</dbReference>
<feature type="region of interest" description="Disordered" evidence="1">
    <location>
        <begin position="36"/>
        <end position="72"/>
    </location>
</feature>
<dbReference type="EMBL" id="AWUE01021940">
    <property type="protein sequence ID" value="OMO60199.1"/>
    <property type="molecule type" value="Genomic_DNA"/>
</dbReference>
<proteinExistence type="predicted"/>
<keyword evidence="3" id="KW-1185">Reference proteome</keyword>
<name>A0A1R3GQ70_9ROSI</name>